<feature type="region of interest" description="Disordered" evidence="5">
    <location>
        <begin position="245"/>
        <end position="265"/>
    </location>
</feature>
<keyword evidence="6" id="KW-0812">Transmembrane</keyword>
<sequence length="363" mass="37299">MFDDQLSGSSAGGQPPPNLPIGEPADMLANAPAPASVTPPVSSALGAGVLRPKIDREPDDPYAGVDPSAGSPGAVTIAPPATPAGPVPPSAPTVRDFAIPGNQPAGGAPAAPISYEVKGPGVSRGIMTLIIIVVVLAIVGGGGWWVYSAFVKNTAPVVQQPVLDQLGGFNDIDETPVVVPGDSQQPTDSIVEDTDNNILFGQPVDSDGDALDDVREQDLGTDPGNWDSDGDGLSDGDEVIIWKTDPLNPDHDGDGYTDGDEVKAGYNPAGPGRFIVPPADDETRSQNEVIQNFAQALNNELRLTVGDIGVCTPEQYDTAAAAVLANLVALEAEGTYTISAATWRDPEIAGQVRTALQTAGCLE</sequence>
<evidence type="ECO:0000256" key="3">
    <source>
        <dbReference type="ARBA" id="ARBA00022729"/>
    </source>
</evidence>
<dbReference type="AlphaFoldDB" id="A0A2H0TR15"/>
<evidence type="ECO:0000256" key="2">
    <source>
        <dbReference type="ARBA" id="ARBA00022525"/>
    </source>
</evidence>
<comment type="caution">
    <text evidence="7">The sequence shown here is derived from an EMBL/GenBank/DDBJ whole genome shotgun (WGS) entry which is preliminary data.</text>
</comment>
<dbReference type="Proteomes" id="UP000230154">
    <property type="component" value="Unassembled WGS sequence"/>
</dbReference>
<proteinExistence type="predicted"/>
<keyword evidence="4" id="KW-0106">Calcium</keyword>
<evidence type="ECO:0000256" key="4">
    <source>
        <dbReference type="ARBA" id="ARBA00022837"/>
    </source>
</evidence>
<comment type="subcellular location">
    <subcellularLocation>
        <location evidence="1">Secreted</location>
    </subcellularLocation>
</comment>
<dbReference type="InterPro" id="IPR053180">
    <property type="entry name" value="Ca-binding_acidic-repeat"/>
</dbReference>
<organism evidence="7 8">
    <name type="scientific">Candidatus Magasanikbacteria bacterium CG10_big_fil_rev_8_21_14_0_10_47_10</name>
    <dbReference type="NCBI Taxonomy" id="1974652"/>
    <lineage>
        <taxon>Bacteria</taxon>
        <taxon>Candidatus Magasanikiibacteriota</taxon>
    </lineage>
</organism>
<evidence type="ECO:0000313" key="8">
    <source>
        <dbReference type="Proteomes" id="UP000230154"/>
    </source>
</evidence>
<accession>A0A2H0TR15</accession>
<dbReference type="Pfam" id="PF18884">
    <property type="entry name" value="TSP3_bac"/>
    <property type="match status" value="2"/>
</dbReference>
<dbReference type="EMBL" id="PFCB01000016">
    <property type="protein sequence ID" value="PIR74591.1"/>
    <property type="molecule type" value="Genomic_DNA"/>
</dbReference>
<protein>
    <submittedName>
        <fullName evidence="7">Uncharacterized protein</fullName>
    </submittedName>
</protein>
<evidence type="ECO:0000256" key="5">
    <source>
        <dbReference type="SAM" id="MobiDB-lite"/>
    </source>
</evidence>
<name>A0A2H0TR15_9BACT</name>
<evidence type="ECO:0000256" key="1">
    <source>
        <dbReference type="ARBA" id="ARBA00004613"/>
    </source>
</evidence>
<feature type="compositionally biased region" description="Low complexity" evidence="5">
    <location>
        <begin position="31"/>
        <end position="44"/>
    </location>
</feature>
<feature type="region of interest" description="Disordered" evidence="5">
    <location>
        <begin position="1"/>
        <end position="69"/>
    </location>
</feature>
<evidence type="ECO:0000313" key="7">
    <source>
        <dbReference type="EMBL" id="PIR74591.1"/>
    </source>
</evidence>
<dbReference type="PANTHER" id="PTHR37467:SF1">
    <property type="entry name" value="EXPORTED CALCIUM-BINDING GLYCOPROTEIN"/>
    <property type="match status" value="1"/>
</dbReference>
<reference evidence="8" key="1">
    <citation type="submission" date="2017-09" db="EMBL/GenBank/DDBJ databases">
        <title>Depth-based differentiation of microbial function through sediment-hosted aquifers and enrichment of novel symbionts in the deep terrestrial subsurface.</title>
        <authorList>
            <person name="Probst A.J."/>
            <person name="Ladd B."/>
            <person name="Jarett J.K."/>
            <person name="Geller-Mcgrath D.E."/>
            <person name="Sieber C.M.K."/>
            <person name="Emerson J.B."/>
            <person name="Anantharaman K."/>
            <person name="Thomas B.C."/>
            <person name="Malmstrom R."/>
            <person name="Stieglmeier M."/>
            <person name="Klingl A."/>
            <person name="Woyke T."/>
            <person name="Ryan C.M."/>
            <person name="Banfield J.F."/>
        </authorList>
    </citation>
    <scope>NUCLEOTIDE SEQUENCE [LARGE SCALE GENOMIC DNA]</scope>
</reference>
<keyword evidence="6" id="KW-0472">Membrane</keyword>
<keyword evidence="3" id="KW-0732">Signal</keyword>
<dbReference type="InterPro" id="IPR059100">
    <property type="entry name" value="TSP3_bac"/>
</dbReference>
<keyword evidence="6" id="KW-1133">Transmembrane helix</keyword>
<feature type="transmembrane region" description="Helical" evidence="6">
    <location>
        <begin position="126"/>
        <end position="147"/>
    </location>
</feature>
<dbReference type="PANTHER" id="PTHR37467">
    <property type="entry name" value="EXPORTED CALCIUM-BINDING GLYCOPROTEIN-RELATED"/>
    <property type="match status" value="1"/>
</dbReference>
<gene>
    <name evidence="7" type="ORF">COU35_01790</name>
</gene>
<evidence type="ECO:0000256" key="6">
    <source>
        <dbReference type="SAM" id="Phobius"/>
    </source>
</evidence>
<keyword evidence="2" id="KW-0964">Secreted</keyword>